<organism evidence="7 8">
    <name type="scientific">Apophysomyces ossiformis</name>
    <dbReference type="NCBI Taxonomy" id="679940"/>
    <lineage>
        <taxon>Eukaryota</taxon>
        <taxon>Fungi</taxon>
        <taxon>Fungi incertae sedis</taxon>
        <taxon>Mucoromycota</taxon>
        <taxon>Mucoromycotina</taxon>
        <taxon>Mucoromycetes</taxon>
        <taxon>Mucorales</taxon>
        <taxon>Mucorineae</taxon>
        <taxon>Mucoraceae</taxon>
        <taxon>Apophysomyces</taxon>
    </lineage>
</organism>
<feature type="compositionally biased region" description="Basic residues" evidence="5">
    <location>
        <begin position="368"/>
        <end position="378"/>
    </location>
</feature>
<dbReference type="SMART" id="SM00129">
    <property type="entry name" value="KISc"/>
    <property type="match status" value="1"/>
</dbReference>
<dbReference type="InterPro" id="IPR027417">
    <property type="entry name" value="P-loop_NTPase"/>
</dbReference>
<evidence type="ECO:0000313" key="8">
    <source>
        <dbReference type="Proteomes" id="UP000605846"/>
    </source>
</evidence>
<comment type="similarity">
    <text evidence="3 4">Belongs to the TRAFAC class myosin-kinesin ATPase superfamily. Kinesin family.</text>
</comment>
<evidence type="ECO:0000256" key="4">
    <source>
        <dbReference type="RuleBase" id="RU000394"/>
    </source>
</evidence>
<dbReference type="GO" id="GO:0008017">
    <property type="term" value="F:microtubule binding"/>
    <property type="evidence" value="ECO:0007669"/>
    <property type="project" value="InterPro"/>
</dbReference>
<evidence type="ECO:0000256" key="5">
    <source>
        <dbReference type="SAM" id="MobiDB-lite"/>
    </source>
</evidence>
<evidence type="ECO:0000259" key="6">
    <source>
        <dbReference type="PROSITE" id="PS50067"/>
    </source>
</evidence>
<feature type="binding site" evidence="3">
    <location>
        <begin position="86"/>
        <end position="93"/>
    </location>
    <ligand>
        <name>ATP</name>
        <dbReference type="ChEBI" id="CHEBI:30616"/>
    </ligand>
</feature>
<dbReference type="GO" id="GO:0007052">
    <property type="term" value="P:mitotic spindle organization"/>
    <property type="evidence" value="ECO:0007669"/>
    <property type="project" value="TreeGrafter"/>
</dbReference>
<dbReference type="Pfam" id="PF00225">
    <property type="entry name" value="Kinesin"/>
    <property type="match status" value="1"/>
</dbReference>
<feature type="region of interest" description="Disordered" evidence="5">
    <location>
        <begin position="363"/>
        <end position="396"/>
    </location>
</feature>
<dbReference type="GO" id="GO:0005874">
    <property type="term" value="C:microtubule"/>
    <property type="evidence" value="ECO:0007669"/>
    <property type="project" value="UniProtKB-KW"/>
</dbReference>
<dbReference type="Gene3D" id="3.40.850.10">
    <property type="entry name" value="Kinesin motor domain"/>
    <property type="match status" value="1"/>
</dbReference>
<dbReference type="GO" id="GO:0051231">
    <property type="term" value="P:spindle elongation"/>
    <property type="evidence" value="ECO:0007669"/>
    <property type="project" value="TreeGrafter"/>
</dbReference>
<dbReference type="PANTHER" id="PTHR47969:SF9">
    <property type="entry name" value="KINESIN-LIKE PROTEIN"/>
    <property type="match status" value="1"/>
</dbReference>
<dbReference type="PANTHER" id="PTHR47969">
    <property type="entry name" value="CHROMOSOME-ASSOCIATED KINESIN KIF4A-RELATED"/>
    <property type="match status" value="1"/>
</dbReference>
<dbReference type="PROSITE" id="PS50067">
    <property type="entry name" value="KINESIN_MOTOR_2"/>
    <property type="match status" value="1"/>
</dbReference>
<name>A0A8H7BVY9_9FUNG</name>
<dbReference type="SUPFAM" id="SSF52540">
    <property type="entry name" value="P-loop containing nucleoside triphosphate hydrolases"/>
    <property type="match status" value="1"/>
</dbReference>
<dbReference type="PRINTS" id="PR00380">
    <property type="entry name" value="KINESINHEAVY"/>
</dbReference>
<dbReference type="CDD" id="cd00106">
    <property type="entry name" value="KISc"/>
    <property type="match status" value="1"/>
</dbReference>
<keyword evidence="8" id="KW-1185">Reference proteome</keyword>
<comment type="caution">
    <text evidence="7">The sequence shown here is derived from an EMBL/GenBank/DDBJ whole genome shotgun (WGS) entry which is preliminary data.</text>
</comment>
<evidence type="ECO:0000256" key="2">
    <source>
        <dbReference type="ARBA" id="ARBA00022840"/>
    </source>
</evidence>
<dbReference type="GO" id="GO:0005524">
    <property type="term" value="F:ATP binding"/>
    <property type="evidence" value="ECO:0007669"/>
    <property type="project" value="UniProtKB-UniRule"/>
</dbReference>
<keyword evidence="1 3" id="KW-0547">Nucleotide-binding</keyword>
<dbReference type="InterPro" id="IPR019821">
    <property type="entry name" value="Kinesin_motor_CS"/>
</dbReference>
<evidence type="ECO:0000313" key="7">
    <source>
        <dbReference type="EMBL" id="KAF7728504.1"/>
    </source>
</evidence>
<keyword evidence="4" id="KW-0493">Microtubule</keyword>
<dbReference type="InterPro" id="IPR001752">
    <property type="entry name" value="Kinesin_motor_dom"/>
</dbReference>
<keyword evidence="2 3" id="KW-0067">ATP-binding</keyword>
<feature type="domain" description="Kinesin motor" evidence="6">
    <location>
        <begin position="6"/>
        <end position="365"/>
    </location>
</feature>
<accession>A0A8H7BVY9</accession>
<keyword evidence="3 4" id="KW-0505">Motor protein</keyword>
<sequence length="520" mass="59212">MTPSERIKIVCRVRPFIGDEAPDNSVYVNDNYVELENHRNPGERLKFSFASCYSEKATQKDIFENDVRPLVQRVFDGYDATIFAYGVTGSGKTYTMDGVRHEPGIIPRVADYLFQAKHSPRISDLQITMSYMEIFKESVYDLLVMKGKDTALDIREDQNHNIFVANLTEYNLYSLQDFHKIFSIASRNRSTATTKLNATSSRSHAILSFNVAATVDDQYSSSGDSKNTISGKINLIDLAGSEDNRRSGNNKERMDESSAINKSLFVLGQVVEALNCGSSRIPFRDSKMTRILQPTLGGSSLGMMIINIAPGYVRSRLYHIAYELTIYTEIPSGYLKVWLSAFEELKLLIEHFHSTLNFASRSKDIRSRPKQNSRRIVKTRSITAYPSPDRDATEENQRLKTAKRHFNVYWDEADYHNDKRFKHTNPQTALRQYLNRSSQRHTQSVYKPSRHWLGGSNTSLPLADIGEDGSAMIMLTEAKLKQICDKVASDTEKALSASYVDREEYEKMKEELAVLKSRLE</sequence>
<dbReference type="InterPro" id="IPR027640">
    <property type="entry name" value="Kinesin-like_fam"/>
</dbReference>
<evidence type="ECO:0000256" key="3">
    <source>
        <dbReference type="PROSITE-ProRule" id="PRU00283"/>
    </source>
</evidence>
<dbReference type="InterPro" id="IPR036961">
    <property type="entry name" value="Kinesin_motor_dom_sf"/>
</dbReference>
<protein>
    <recommendedName>
        <fullName evidence="4">Kinesin-like protein</fullName>
    </recommendedName>
</protein>
<dbReference type="GO" id="GO:0003777">
    <property type="term" value="F:microtubule motor activity"/>
    <property type="evidence" value="ECO:0007669"/>
    <property type="project" value="InterPro"/>
</dbReference>
<gene>
    <name evidence="7" type="ORF">EC973_006057</name>
</gene>
<dbReference type="GO" id="GO:0005875">
    <property type="term" value="C:microtubule associated complex"/>
    <property type="evidence" value="ECO:0007669"/>
    <property type="project" value="TreeGrafter"/>
</dbReference>
<reference evidence="7" key="1">
    <citation type="submission" date="2020-01" db="EMBL/GenBank/DDBJ databases">
        <title>Genome Sequencing of Three Apophysomyces-Like Fungal Strains Confirms a Novel Fungal Genus in the Mucoromycota with divergent Burkholderia-like Endosymbiotic Bacteria.</title>
        <authorList>
            <person name="Stajich J.E."/>
            <person name="Macias A.M."/>
            <person name="Carter-House D."/>
            <person name="Lovett B."/>
            <person name="Kasson L.R."/>
            <person name="Berry K."/>
            <person name="Grigoriev I."/>
            <person name="Chang Y."/>
            <person name="Spatafora J."/>
            <person name="Kasson M.T."/>
        </authorList>
    </citation>
    <scope>NUCLEOTIDE SEQUENCE</scope>
    <source>
        <strain evidence="7">NRRL A-21654</strain>
    </source>
</reference>
<evidence type="ECO:0000256" key="1">
    <source>
        <dbReference type="ARBA" id="ARBA00022741"/>
    </source>
</evidence>
<dbReference type="Proteomes" id="UP000605846">
    <property type="component" value="Unassembled WGS sequence"/>
</dbReference>
<dbReference type="PROSITE" id="PS00411">
    <property type="entry name" value="KINESIN_MOTOR_1"/>
    <property type="match status" value="1"/>
</dbReference>
<dbReference type="GO" id="GO:0007018">
    <property type="term" value="P:microtubule-based movement"/>
    <property type="evidence" value="ECO:0007669"/>
    <property type="project" value="InterPro"/>
</dbReference>
<dbReference type="OrthoDB" id="3176171at2759"/>
<dbReference type="EMBL" id="JABAYA010000036">
    <property type="protein sequence ID" value="KAF7728504.1"/>
    <property type="molecule type" value="Genomic_DNA"/>
</dbReference>
<dbReference type="AlphaFoldDB" id="A0A8H7BVY9"/>
<proteinExistence type="inferred from homology"/>